<keyword evidence="3" id="KW-1185">Reference proteome</keyword>
<evidence type="ECO:0000313" key="3">
    <source>
        <dbReference type="Proteomes" id="UP001281761"/>
    </source>
</evidence>
<reference evidence="2 3" key="1">
    <citation type="journal article" date="2022" name="bioRxiv">
        <title>Genomics of Preaxostyla Flagellates Illuminates Evolutionary Transitions and the Path Towards Mitochondrial Loss.</title>
        <authorList>
            <person name="Novak L.V.F."/>
            <person name="Treitli S.C."/>
            <person name="Pyrih J."/>
            <person name="Halakuc P."/>
            <person name="Pipaliya S.V."/>
            <person name="Vacek V."/>
            <person name="Brzon O."/>
            <person name="Soukal P."/>
            <person name="Eme L."/>
            <person name="Dacks J.B."/>
            <person name="Karnkowska A."/>
            <person name="Elias M."/>
            <person name="Hampl V."/>
        </authorList>
    </citation>
    <scope>NUCLEOTIDE SEQUENCE [LARGE SCALE GENOMIC DNA]</scope>
    <source>
        <strain evidence="2">NAU3</strain>
        <tissue evidence="2">Gut</tissue>
    </source>
</reference>
<feature type="compositionally biased region" description="Polar residues" evidence="1">
    <location>
        <begin position="56"/>
        <end position="65"/>
    </location>
</feature>
<sequence>MSSNVVRIARRSFHHPLPQSPAFVTFRHHTAARSPPASRLIGSSKLNRSDEDVTPHTPSSTNVRNSRGHQRLALSTLNILVAIALTQRTGRQAHSDLSSPKLLLSGNCTPFLKWNEGPLDSGHEQAIIFRSLVATLQLQPVLDDSLEAKAVRLLEYVNPDDRESADAFLVKISSFSDDSKTTFMQSIVVLISSAYRGIITASMEMLKTLFFACSPQVQLDLVNADLIPQLIITLNPLSLSFAEAVDIHINLLEIIDNSVWLTTPYGLTHLEVEDDDEQQAVRETVLKQVLVPSEKYIHHLCENRFSIIDGDQSMAFLALLAKLVRISPYYLPTMDLILTIPVILTIPSCLTFFETESSIWTFLDYMINIQRQWNKQSRDLRRPWTAIFWCLRMEGFEDVIEKKLLNEQHAPSGRFCVGDSTEWSNLQGMNILKL</sequence>
<dbReference type="EMBL" id="JARBJD010000120">
    <property type="protein sequence ID" value="KAK2951316.1"/>
    <property type="molecule type" value="Genomic_DNA"/>
</dbReference>
<protein>
    <submittedName>
        <fullName evidence="2">Uncharacterized protein</fullName>
    </submittedName>
</protein>
<name>A0ABQ9XH30_9EUKA</name>
<feature type="region of interest" description="Disordered" evidence="1">
    <location>
        <begin position="34"/>
        <end position="67"/>
    </location>
</feature>
<gene>
    <name evidence="2" type="ORF">BLNAU_13695</name>
</gene>
<dbReference type="Proteomes" id="UP001281761">
    <property type="component" value="Unassembled WGS sequence"/>
</dbReference>
<evidence type="ECO:0000313" key="2">
    <source>
        <dbReference type="EMBL" id="KAK2951316.1"/>
    </source>
</evidence>
<accession>A0ABQ9XH30</accession>
<organism evidence="2 3">
    <name type="scientific">Blattamonas nauphoetae</name>
    <dbReference type="NCBI Taxonomy" id="2049346"/>
    <lineage>
        <taxon>Eukaryota</taxon>
        <taxon>Metamonada</taxon>
        <taxon>Preaxostyla</taxon>
        <taxon>Oxymonadida</taxon>
        <taxon>Blattamonas</taxon>
    </lineage>
</organism>
<comment type="caution">
    <text evidence="2">The sequence shown here is derived from an EMBL/GenBank/DDBJ whole genome shotgun (WGS) entry which is preliminary data.</text>
</comment>
<evidence type="ECO:0000256" key="1">
    <source>
        <dbReference type="SAM" id="MobiDB-lite"/>
    </source>
</evidence>
<proteinExistence type="predicted"/>